<feature type="compositionally biased region" description="Acidic residues" evidence="3">
    <location>
        <begin position="429"/>
        <end position="445"/>
    </location>
</feature>
<feature type="region of interest" description="Disordered" evidence="3">
    <location>
        <begin position="645"/>
        <end position="833"/>
    </location>
</feature>
<dbReference type="GO" id="GO:0003676">
    <property type="term" value="F:nucleic acid binding"/>
    <property type="evidence" value="ECO:0007669"/>
    <property type="project" value="InterPro"/>
</dbReference>
<feature type="compositionally biased region" description="Polar residues" evidence="3">
    <location>
        <begin position="713"/>
        <end position="741"/>
    </location>
</feature>
<feature type="compositionally biased region" description="Low complexity" evidence="3">
    <location>
        <begin position="266"/>
        <end position="279"/>
    </location>
</feature>
<dbReference type="SUPFAM" id="SSF57756">
    <property type="entry name" value="Retrovirus zinc finger-like domains"/>
    <property type="match status" value="1"/>
</dbReference>
<keyword evidence="2" id="KW-0479">Metal-binding</keyword>
<comment type="caution">
    <text evidence="5">The sequence shown here is derived from an EMBL/GenBank/DDBJ whole genome shotgun (WGS) entry which is preliminary data.</text>
</comment>
<dbReference type="InterPro" id="IPR036875">
    <property type="entry name" value="Znf_CCHC_sf"/>
</dbReference>
<dbReference type="Proteomes" id="UP000620104">
    <property type="component" value="Unassembled WGS sequence"/>
</dbReference>
<feature type="compositionally biased region" description="Polar residues" evidence="3">
    <location>
        <begin position="75"/>
        <end position="85"/>
    </location>
</feature>
<feature type="region of interest" description="Disordered" evidence="3">
    <location>
        <begin position="217"/>
        <end position="481"/>
    </location>
</feature>
<dbReference type="InterPro" id="IPR001878">
    <property type="entry name" value="Znf_CCHC"/>
</dbReference>
<feature type="compositionally biased region" description="Basic and acidic residues" evidence="3">
    <location>
        <begin position="330"/>
        <end position="354"/>
    </location>
</feature>
<sequence>MTDDTISDAERAEEQLYAAIDAGDLENGSQDSIYIAVDPSEAQTVEAAIARTGNSEASPKPEQEKASIEAGHATQPVSSSTSIAQTADEPIKVNDCQVPESVKDVTMALEAEQKMDDASLKSSEPSIPEAPQTVNFKADPPLASPARTKSNTPEPVVRPVGSASAPPENISIAPDAYPSNPLFTSAITPSQSIAPVNPEKKEPAPLGEFVSLDDMEGRQHLRFASKSPEAKTHSLPIVKDNVPEEPIVPPRPSKPAFTPFLSVFKDVASAPPSPSGSVSSRRDDSKRKSPPPNTDVNAFLEGDADRRRKRTRDAVSPSSSTASFQTASSRIDEGMSRDKQSRKLADRLNDKPSERASQVQGAADASQAGSSSKSMNYDNDDPASKNAEDGRISSDSMDMDIDDDQSPPKKADQAKLDPIPNGAAAFNPDQDDFMALDVSDDDDDDFRPPGFTTADSSRGRDRGRTPPQAFPNRGPSDKGKAKATGEVMCAECGGIMAHSEACSKSLMCASCKRTGHTSQYCSASWRDYVYHTPEEREAAISRKAAIADEGGWKYEAVGVLVRDGTVGRCYNCGRTGHWGDDCPDPHHSGMRSPHTAFGRSNALLGPFDQDELSERDPEFVQSQKLMHESASTRGANLRPGMMGRERQKQIMRQQSNAGRSAAAEEEDDWFDKANRGNSKFPGRGNRLGPPSGPRGGGRVNIQIRGIGGAAGNTGDTSHGSTPTLAQRMQPQDSRLNRNGNYGSDRRSKYPANDRDNAAHSFYASGQGGGSVAEWESDFRRSDQHFRSSGPAQGYGIQGSSRGGGQYRGGGRGYGNGGPRGGGHVGRQGYYGGY</sequence>
<keyword evidence="2" id="KW-0862">Zinc</keyword>
<feature type="region of interest" description="Disordered" evidence="3">
    <location>
        <begin position="48"/>
        <end position="176"/>
    </location>
</feature>
<evidence type="ECO:0000256" key="3">
    <source>
        <dbReference type="SAM" id="MobiDB-lite"/>
    </source>
</evidence>
<evidence type="ECO:0000313" key="6">
    <source>
        <dbReference type="Proteomes" id="UP000620104"/>
    </source>
</evidence>
<feature type="compositionally biased region" description="Low complexity" evidence="3">
    <location>
        <begin position="356"/>
        <end position="372"/>
    </location>
</feature>
<feature type="compositionally biased region" description="Gly residues" evidence="3">
    <location>
        <begin position="800"/>
        <end position="833"/>
    </location>
</feature>
<gene>
    <name evidence="5" type="ORF">NliqN6_5740</name>
</gene>
<feature type="compositionally biased region" description="Basic and acidic residues" evidence="3">
    <location>
        <begin position="406"/>
        <end position="415"/>
    </location>
</feature>
<evidence type="ECO:0000256" key="1">
    <source>
        <dbReference type="ARBA" id="ARBA00022664"/>
    </source>
</evidence>
<dbReference type="Pfam" id="PF00098">
    <property type="entry name" value="zf-CCHC"/>
    <property type="match status" value="1"/>
</dbReference>
<proteinExistence type="predicted"/>
<dbReference type="EMBL" id="BLZA01000040">
    <property type="protein sequence ID" value="GHJ89338.1"/>
    <property type="molecule type" value="Genomic_DNA"/>
</dbReference>
<keyword evidence="6" id="KW-1185">Reference proteome</keyword>
<dbReference type="Gene3D" id="4.10.60.10">
    <property type="entry name" value="Zinc finger, CCHC-type"/>
    <property type="match status" value="1"/>
</dbReference>
<keyword evidence="1" id="KW-0507">mRNA processing</keyword>
<name>A0A8H3TYD9_9TREE</name>
<dbReference type="AlphaFoldDB" id="A0A8H3TYD9"/>
<organism evidence="5 6">
    <name type="scientific">Naganishia liquefaciens</name>
    <dbReference type="NCBI Taxonomy" id="104408"/>
    <lineage>
        <taxon>Eukaryota</taxon>
        <taxon>Fungi</taxon>
        <taxon>Dikarya</taxon>
        <taxon>Basidiomycota</taxon>
        <taxon>Agaricomycotina</taxon>
        <taxon>Tremellomycetes</taxon>
        <taxon>Filobasidiales</taxon>
        <taxon>Filobasidiaceae</taxon>
        <taxon>Naganishia</taxon>
    </lineage>
</organism>
<feature type="domain" description="CCHC-type" evidence="4">
    <location>
        <begin position="568"/>
        <end position="584"/>
    </location>
</feature>
<dbReference type="OrthoDB" id="7608935at2759"/>
<feature type="compositionally biased region" description="Basic and acidic residues" evidence="3">
    <location>
        <begin position="776"/>
        <end position="785"/>
    </location>
</feature>
<feature type="compositionally biased region" description="Low complexity" evidence="3">
    <location>
        <begin position="314"/>
        <end position="329"/>
    </location>
</feature>
<reference evidence="5" key="1">
    <citation type="submission" date="2020-07" db="EMBL/GenBank/DDBJ databases">
        <title>Draft Genome Sequence of a Deep-Sea Yeast, Naganishia (Cryptococcus) liquefaciens strain N6.</title>
        <authorList>
            <person name="Han Y.W."/>
            <person name="Kajitani R."/>
            <person name="Morimoto H."/>
            <person name="Parhat M."/>
            <person name="Tsubouchi H."/>
            <person name="Bakenova O."/>
            <person name="Ogata M."/>
            <person name="Argunhan B."/>
            <person name="Aoki R."/>
            <person name="Kajiwara S."/>
            <person name="Itoh T."/>
            <person name="Iwasaki H."/>
        </authorList>
    </citation>
    <scope>NUCLEOTIDE SEQUENCE</scope>
    <source>
        <strain evidence="5">N6</strain>
    </source>
</reference>
<dbReference type="GO" id="GO:0008270">
    <property type="term" value="F:zinc ion binding"/>
    <property type="evidence" value="ECO:0007669"/>
    <property type="project" value="UniProtKB-KW"/>
</dbReference>
<evidence type="ECO:0000259" key="4">
    <source>
        <dbReference type="PROSITE" id="PS50158"/>
    </source>
</evidence>
<dbReference type="SMART" id="SM00343">
    <property type="entry name" value="ZnF_C2HC"/>
    <property type="match status" value="2"/>
</dbReference>
<evidence type="ECO:0000313" key="5">
    <source>
        <dbReference type="EMBL" id="GHJ89338.1"/>
    </source>
</evidence>
<dbReference type="PROSITE" id="PS50158">
    <property type="entry name" value="ZF_CCHC"/>
    <property type="match status" value="1"/>
</dbReference>
<dbReference type="GO" id="GO:0006397">
    <property type="term" value="P:mRNA processing"/>
    <property type="evidence" value="ECO:0007669"/>
    <property type="project" value="UniProtKB-KW"/>
</dbReference>
<feature type="compositionally biased region" description="Basic and acidic residues" evidence="3">
    <location>
        <begin position="743"/>
        <end position="757"/>
    </location>
</feature>
<feature type="compositionally biased region" description="Basic and acidic residues" evidence="3">
    <location>
        <begin position="382"/>
        <end position="392"/>
    </location>
</feature>
<evidence type="ECO:0000256" key="2">
    <source>
        <dbReference type="PROSITE-ProRule" id="PRU00047"/>
    </source>
</evidence>
<accession>A0A8H3TYD9</accession>
<protein>
    <recommendedName>
        <fullName evidence="4">CCHC-type domain-containing protein</fullName>
    </recommendedName>
</protein>
<keyword evidence="2" id="KW-0863">Zinc-finger</keyword>